<evidence type="ECO:0000313" key="2">
    <source>
        <dbReference type="EMBL" id="BAA30530.1"/>
    </source>
</evidence>
<dbReference type="Proteomes" id="UP000000752">
    <property type="component" value="Chromosome"/>
</dbReference>
<keyword evidence="3" id="KW-1185">Reference proteome</keyword>
<keyword evidence="1" id="KW-1133">Transmembrane helix</keyword>
<dbReference type="KEGG" id="pho:PH1424"/>
<evidence type="ECO:0000313" key="3">
    <source>
        <dbReference type="Proteomes" id="UP000000752"/>
    </source>
</evidence>
<keyword evidence="1" id="KW-0812">Transmembrane</keyword>
<evidence type="ECO:0000256" key="1">
    <source>
        <dbReference type="SAM" id="Phobius"/>
    </source>
</evidence>
<dbReference type="EMBL" id="BA000001">
    <property type="protein sequence ID" value="BAA30530.1"/>
    <property type="molecule type" value="Genomic_DNA"/>
</dbReference>
<name>O50132_PYRHO</name>
<feature type="transmembrane region" description="Helical" evidence="1">
    <location>
        <begin position="53"/>
        <end position="74"/>
    </location>
</feature>
<accession>O50132</accession>
<keyword evidence="1" id="KW-0472">Membrane</keyword>
<reference evidence="2 3" key="1">
    <citation type="journal article" date="1998" name="DNA Res.">
        <title>Complete sequence and gene organization of the genome of a hyper-thermophilic archaebacterium, Pyrococcus horikoshii OT3.</title>
        <authorList>
            <person name="Kawarabayasi Y."/>
            <person name="Sawada M."/>
            <person name="Horikawa H."/>
            <person name="Haikawa Y."/>
            <person name="Hino Y."/>
            <person name="Yamamoto S."/>
            <person name="Sekine M."/>
            <person name="Baba S."/>
            <person name="Kosugi H."/>
            <person name="Hosoyama A."/>
            <person name="Nagai Y."/>
            <person name="Sakai M."/>
            <person name="Ogura K."/>
            <person name="Otuka R."/>
            <person name="Nakazawa H."/>
            <person name="Takamiya M."/>
            <person name="Ohfuku Y."/>
            <person name="Funahashi T."/>
            <person name="Tanaka T."/>
            <person name="Kudoh Y."/>
            <person name="Yamazaki J."/>
            <person name="Kushida N."/>
            <person name="Oguchi A."/>
            <person name="Aoki K."/>
            <person name="Nakamura Y."/>
            <person name="Robb T.F."/>
            <person name="Horikoshi K."/>
            <person name="Masuchi Y."/>
            <person name="Shizuya H."/>
            <person name="Kikuchi H."/>
        </authorList>
    </citation>
    <scope>NUCLEOTIDE SEQUENCE [LARGE SCALE GENOMIC DNA]</scope>
    <source>
        <strain evidence="3">ATCC 700860 / DSM 12428 / JCM 9974 / NBRC 100139 / OT-3</strain>
    </source>
</reference>
<gene>
    <name evidence="2" type="ordered locus">PH1424</name>
</gene>
<dbReference type="EnsemblBacteria" id="BAA30530">
    <property type="protein sequence ID" value="BAA30530"/>
    <property type="gene ID" value="BAA30530"/>
</dbReference>
<organism evidence="2 3">
    <name type="scientific">Pyrococcus horikoshii (strain ATCC 700860 / DSM 12428 / JCM 9974 / NBRC 100139 / OT-3)</name>
    <dbReference type="NCBI Taxonomy" id="70601"/>
    <lineage>
        <taxon>Archaea</taxon>
        <taxon>Methanobacteriati</taxon>
        <taxon>Methanobacteriota</taxon>
        <taxon>Thermococci</taxon>
        <taxon>Thermococcales</taxon>
        <taxon>Thermococcaceae</taxon>
        <taxon>Pyrococcus</taxon>
    </lineage>
</organism>
<proteinExistence type="predicted"/>
<dbReference type="AlphaFoldDB" id="O50132"/>
<dbReference type="PIR" id="B71016">
    <property type="entry name" value="B71016"/>
</dbReference>
<sequence>MLICQFLELFEEVLWWNYVTSLTLDGFKEYSGNFFGWNVVLKEVLFNVVDYPIYQLIWVFITINSPWISVWIWIWNMNYTRHRWEHSASLDRFTRGKAHSSMGSSMECSNEGYEHLPVCGPLCYL</sequence>
<protein>
    <submittedName>
        <fullName evidence="2">Uncharacterized protein</fullName>
    </submittedName>
</protein>